<evidence type="ECO:0000313" key="2">
    <source>
        <dbReference type="EMBL" id="SON49995.1"/>
    </source>
</evidence>
<dbReference type="Proteomes" id="UP000235828">
    <property type="component" value="Chromosome A"/>
</dbReference>
<reference evidence="2 3" key="1">
    <citation type="submission" date="2017-10" db="EMBL/GenBank/DDBJ databases">
        <authorList>
            <person name="Banno H."/>
            <person name="Chua N.-H."/>
        </authorList>
    </citation>
    <scope>NUCLEOTIDE SEQUENCE [LARGE SCALE GENOMIC DNA]</scope>
    <source>
        <strain evidence="2">Vibrio tapetis CECT4600</strain>
    </source>
</reference>
<dbReference type="EMBL" id="LT960611">
    <property type="protein sequence ID" value="SON49995.1"/>
    <property type="molecule type" value="Genomic_DNA"/>
</dbReference>
<evidence type="ECO:0000313" key="3">
    <source>
        <dbReference type="Proteomes" id="UP000235828"/>
    </source>
</evidence>
<protein>
    <submittedName>
        <fullName evidence="2">Uncharacterized protein</fullName>
    </submittedName>
</protein>
<dbReference type="AlphaFoldDB" id="A0A2N8ZDQ0"/>
<keyword evidence="3" id="KW-1185">Reference proteome</keyword>
<gene>
    <name evidence="2" type="ORF">VTAP4600_A2016</name>
</gene>
<keyword evidence="1" id="KW-0472">Membrane</keyword>
<accession>A0A2N8ZDQ0</accession>
<name>A0A2N8ZDQ0_9VIBR</name>
<proteinExistence type="predicted"/>
<evidence type="ECO:0000256" key="1">
    <source>
        <dbReference type="SAM" id="Phobius"/>
    </source>
</evidence>
<keyword evidence="1" id="KW-0812">Transmembrane</keyword>
<feature type="transmembrane region" description="Helical" evidence="1">
    <location>
        <begin position="26"/>
        <end position="46"/>
    </location>
</feature>
<sequence>MLLKSHSTEQLIVGTVASIMNKARKVLFLLNSVLVMLFTEACVPAIRIRAPERVLFGMS</sequence>
<organism evidence="2 3">
    <name type="scientific">Vibrio tapetis subsp. tapetis</name>
    <dbReference type="NCBI Taxonomy" id="1671868"/>
    <lineage>
        <taxon>Bacteria</taxon>
        <taxon>Pseudomonadati</taxon>
        <taxon>Pseudomonadota</taxon>
        <taxon>Gammaproteobacteria</taxon>
        <taxon>Vibrionales</taxon>
        <taxon>Vibrionaceae</taxon>
        <taxon>Vibrio</taxon>
    </lineage>
</organism>
<dbReference type="KEGG" id="vta:A2016"/>
<keyword evidence="1" id="KW-1133">Transmembrane helix</keyword>